<evidence type="ECO:0000256" key="5">
    <source>
        <dbReference type="ARBA" id="ARBA00023136"/>
    </source>
</evidence>
<feature type="domain" description="ABC-type uncharacterised transport system" evidence="7">
    <location>
        <begin position="446"/>
        <end position="575"/>
    </location>
</feature>
<keyword evidence="5 6" id="KW-0472">Membrane</keyword>
<dbReference type="Pfam" id="PF09822">
    <property type="entry name" value="ABC_transp_aux"/>
    <property type="match status" value="1"/>
</dbReference>
<evidence type="ECO:0000259" key="7">
    <source>
        <dbReference type="Pfam" id="PF09822"/>
    </source>
</evidence>
<dbReference type="RefSeq" id="WP_131608161.1">
    <property type="nucleotide sequence ID" value="NZ_SJSM01000003.1"/>
</dbReference>
<feature type="transmembrane region" description="Helical" evidence="6">
    <location>
        <begin position="260"/>
        <end position="285"/>
    </location>
</feature>
<dbReference type="AlphaFoldDB" id="A0A4R0NET2"/>
<dbReference type="Proteomes" id="UP000291117">
    <property type="component" value="Unassembled WGS sequence"/>
</dbReference>
<dbReference type="GO" id="GO:0005886">
    <property type="term" value="C:plasma membrane"/>
    <property type="evidence" value="ECO:0007669"/>
    <property type="project" value="UniProtKB-SubCell"/>
</dbReference>
<accession>A0A4R0NET2</accession>
<evidence type="ECO:0000256" key="4">
    <source>
        <dbReference type="ARBA" id="ARBA00022989"/>
    </source>
</evidence>
<keyword evidence="9" id="KW-1185">Reference proteome</keyword>
<dbReference type="InterPro" id="IPR051449">
    <property type="entry name" value="ABC-2_transporter_component"/>
</dbReference>
<dbReference type="GO" id="GO:0140359">
    <property type="term" value="F:ABC-type transporter activity"/>
    <property type="evidence" value="ECO:0007669"/>
    <property type="project" value="InterPro"/>
</dbReference>
<feature type="transmembrane region" description="Helical" evidence="6">
    <location>
        <begin position="114"/>
        <end position="138"/>
    </location>
</feature>
<feature type="transmembrane region" description="Helical" evidence="6">
    <location>
        <begin position="727"/>
        <end position="749"/>
    </location>
</feature>
<keyword evidence="2" id="KW-1003">Cell membrane</keyword>
<feature type="transmembrane region" description="Helical" evidence="6">
    <location>
        <begin position="144"/>
        <end position="164"/>
    </location>
</feature>
<evidence type="ECO:0000313" key="8">
    <source>
        <dbReference type="EMBL" id="TCC97803.1"/>
    </source>
</evidence>
<evidence type="ECO:0000256" key="3">
    <source>
        <dbReference type="ARBA" id="ARBA00022692"/>
    </source>
</evidence>
<organism evidence="8 9">
    <name type="scientific">Pedobacter hiemivivus</name>
    <dbReference type="NCBI Taxonomy" id="2530454"/>
    <lineage>
        <taxon>Bacteria</taxon>
        <taxon>Pseudomonadati</taxon>
        <taxon>Bacteroidota</taxon>
        <taxon>Sphingobacteriia</taxon>
        <taxon>Sphingobacteriales</taxon>
        <taxon>Sphingobacteriaceae</taxon>
        <taxon>Pedobacter</taxon>
    </lineage>
</organism>
<evidence type="ECO:0000256" key="1">
    <source>
        <dbReference type="ARBA" id="ARBA00004651"/>
    </source>
</evidence>
<name>A0A4R0NET2_9SPHI</name>
<dbReference type="PANTHER" id="PTHR30294">
    <property type="entry name" value="MEMBRANE COMPONENT OF ABC TRANSPORTER YHHJ-RELATED"/>
    <property type="match status" value="1"/>
</dbReference>
<evidence type="ECO:0000313" key="9">
    <source>
        <dbReference type="Proteomes" id="UP000291117"/>
    </source>
</evidence>
<gene>
    <name evidence="8" type="ORF">EZ444_07790</name>
</gene>
<keyword evidence="3 6" id="KW-0812">Transmembrane</keyword>
<protein>
    <submittedName>
        <fullName evidence="8">ABC transporter</fullName>
    </submittedName>
</protein>
<comment type="caution">
    <text evidence="8">The sequence shown here is derived from an EMBL/GenBank/DDBJ whole genome shotgun (WGS) entry which is preliminary data.</text>
</comment>
<feature type="transmembrane region" description="Helical" evidence="6">
    <location>
        <begin position="12"/>
        <end position="30"/>
    </location>
</feature>
<feature type="transmembrane region" description="Helical" evidence="6">
    <location>
        <begin position="171"/>
        <end position="192"/>
    </location>
</feature>
<keyword evidence="4 6" id="KW-1133">Transmembrane helix</keyword>
<evidence type="ECO:0000256" key="6">
    <source>
        <dbReference type="SAM" id="Phobius"/>
    </source>
</evidence>
<proteinExistence type="predicted"/>
<dbReference type="EMBL" id="SJSM01000003">
    <property type="protein sequence ID" value="TCC97803.1"/>
    <property type="molecule type" value="Genomic_DNA"/>
</dbReference>
<evidence type="ECO:0000256" key="2">
    <source>
        <dbReference type="ARBA" id="ARBA00022475"/>
    </source>
</evidence>
<dbReference type="OrthoDB" id="609779at2"/>
<comment type="subcellular location">
    <subcellularLocation>
        <location evidence="1">Cell membrane</location>
        <topology evidence="1">Multi-pass membrane protein</topology>
    </subcellularLocation>
</comment>
<dbReference type="Pfam" id="PF12679">
    <property type="entry name" value="ABC2_membrane_2"/>
    <property type="match status" value="1"/>
</dbReference>
<sequence length="754" mass="83347">MKKVLKIARLELSILFYSPIAWLILIIFIIQSGVTFTSMLNEVETKQQLGNNLEFLTADIFGGLNGFFAAVQKKLYLYIPLLTMGLMSREISSGSIKLLLSSPLTNMQIILGKFVAMMGYGALLMLVLLGITVSSIFAIEHLDIMHVLGGILGLYLLICAYAAIGIFMSSLTAYQVVAAISTLAILAALNFVGSVGQAYDFVRDITYWISISGRADNFINGMIGSNDIVYFLLVIIAFLTLSIMRLNAGREIRSQAATATRYTLVIAAILMIGYVTSLPVFIGYYDTTRLKTNTLTDESLAIIKQLDKPLSITTYPNVLGAFVNIGAPKMRNFELRAFEKYRRFLPGLKFNYVPYYDTTLYIRNKTKPLEEQALRAATAQGYDFDKLLSPVEIKKVIDLTPEDNSFVRTVNYDGKRTFLRMYFDMIAYPEEAEISAALKRFLVKPPVVGVLNQNDERSIDKTGDKAYKNILNTMSSRMSLINQGFDMKRIDLSAAEPIPADLAVLIIADPKTPYTAANLEKIAAYIQNGGNVLIAAEPGRQTALNGLLRPLGVELMQGALLQESKELDVNMVQAKLTPESDALKFNYAKKSVVNMPGVVGIQYQPVQGYTYLPLLATDAQLVWNKLGDFDATGVKIAFNPAVDHKASVPTVLALMRKLPGKEQKIIVSGDADFMSNATISKSDEVIVNAGFTTNLFKWFSNGEFPIATVRPKSTDNHILISREQISWLKIGLLGILPALLALSAAYILINRKRK</sequence>
<dbReference type="InterPro" id="IPR019196">
    <property type="entry name" value="ABC_transp_unknown"/>
</dbReference>
<feature type="transmembrane region" description="Helical" evidence="6">
    <location>
        <begin position="228"/>
        <end position="248"/>
    </location>
</feature>
<reference evidence="8 9" key="1">
    <citation type="submission" date="2019-02" db="EMBL/GenBank/DDBJ databases">
        <title>Pedobacter sp. RP-3-8 sp. nov., isolated from Arctic soil.</title>
        <authorList>
            <person name="Dahal R.H."/>
        </authorList>
    </citation>
    <scope>NUCLEOTIDE SEQUENCE [LARGE SCALE GENOMIC DNA]</scope>
    <source>
        <strain evidence="8 9">RP-3-8</strain>
    </source>
</reference>
<dbReference type="PANTHER" id="PTHR30294:SF29">
    <property type="entry name" value="MULTIDRUG ABC TRANSPORTER PERMEASE YBHS-RELATED"/>
    <property type="match status" value="1"/>
</dbReference>